<feature type="chain" id="PRO_5040781387" evidence="2">
    <location>
        <begin position="32"/>
        <end position="414"/>
    </location>
</feature>
<organism evidence="3 4">
    <name type="scientific">Philodulcilactobacillus myokoensis</name>
    <dbReference type="NCBI Taxonomy" id="2929573"/>
    <lineage>
        <taxon>Bacteria</taxon>
        <taxon>Bacillati</taxon>
        <taxon>Bacillota</taxon>
        <taxon>Bacilli</taxon>
        <taxon>Lactobacillales</taxon>
        <taxon>Lactobacillaceae</taxon>
        <taxon>Philodulcilactobacillus</taxon>
    </lineage>
</organism>
<evidence type="ECO:0000313" key="4">
    <source>
        <dbReference type="Proteomes" id="UP001144204"/>
    </source>
</evidence>
<dbReference type="EMBL" id="BRPL01000002">
    <property type="protein sequence ID" value="GLB46211.1"/>
    <property type="molecule type" value="Genomic_DNA"/>
</dbReference>
<dbReference type="RefSeq" id="WP_286135669.1">
    <property type="nucleotide sequence ID" value="NZ_BRPL01000002.1"/>
</dbReference>
<gene>
    <name evidence="3" type="ORF">WR164_01900</name>
</gene>
<feature type="signal peptide" evidence="2">
    <location>
        <begin position="1"/>
        <end position="31"/>
    </location>
</feature>
<keyword evidence="2" id="KW-0732">Signal</keyword>
<keyword evidence="1" id="KW-0175">Coiled coil</keyword>
<reference evidence="3" key="2">
    <citation type="journal article" date="2023" name="PLoS ONE">
        <title>Philodulcilactobacillus myokoensis gen. nov., sp. nov., a fructophilic, acidophilic, and agar-phobic lactic acid bacterium isolated from fermented vegetable extracts.</title>
        <authorList>
            <person name="Kouya T."/>
            <person name="Ishiyama Y."/>
            <person name="Ohashi S."/>
            <person name="Kumakubo R."/>
            <person name="Yamazaki T."/>
            <person name="Otaki T."/>
        </authorList>
    </citation>
    <scope>NUCLEOTIDE SEQUENCE</scope>
    <source>
        <strain evidence="3">WR16-4</strain>
    </source>
</reference>
<protein>
    <submittedName>
        <fullName evidence="3">Uncharacterized protein</fullName>
    </submittedName>
</protein>
<sequence>MKKISVKSSLFITPLAILLLGGSLNTYSAKADDVSWSQQVQNNQQDQQNKDFIAKYSDKDLENLASDSEKQLYDYLNLAIDYFNNTFQPKVQNRIKRNNDKLSYFKNFNVNETNKNNLLELLNRTKESKLEISYTYSYDQAVSYINSYISGDNDGKNLKSSIQEIQNDEAEIFGKVDFYDFTSMDTNTYKNYSIKALNESKNYNEKSNQLTNNDKISNNVINDINNAYSDIDFIENSDITKMIEYGLDGPSNKIEIEELNQSQIKINNYDKELNNVSNTLKNITSKSQSQNNLDKSSSNNYVYIPINNNNTAQINDINNKIQNLQTSLDNQKKISDSEIQNLQNQISKLKKELTSKADKSKKHTKKINWKLLDSKRKAFNKINRQLKRKHISKRRHHKLINQRKRLIKEIKKLK</sequence>
<evidence type="ECO:0000256" key="2">
    <source>
        <dbReference type="SAM" id="SignalP"/>
    </source>
</evidence>
<evidence type="ECO:0000256" key="1">
    <source>
        <dbReference type="SAM" id="Coils"/>
    </source>
</evidence>
<reference evidence="3" key="1">
    <citation type="submission" date="2022-07" db="EMBL/GenBank/DDBJ databases">
        <authorList>
            <person name="Kouya T."/>
            <person name="Ishiyama Y."/>
        </authorList>
    </citation>
    <scope>NUCLEOTIDE SEQUENCE</scope>
    <source>
        <strain evidence="3">WR16-4</strain>
    </source>
</reference>
<comment type="caution">
    <text evidence="3">The sequence shown here is derived from an EMBL/GenBank/DDBJ whole genome shotgun (WGS) entry which is preliminary data.</text>
</comment>
<keyword evidence="4" id="KW-1185">Reference proteome</keyword>
<evidence type="ECO:0000313" key="3">
    <source>
        <dbReference type="EMBL" id="GLB46211.1"/>
    </source>
</evidence>
<proteinExistence type="predicted"/>
<dbReference type="Proteomes" id="UP001144204">
    <property type="component" value="Unassembled WGS sequence"/>
</dbReference>
<dbReference type="AlphaFoldDB" id="A0A9W6AZS1"/>
<accession>A0A9W6AZS1</accession>
<name>A0A9W6AZS1_9LACO</name>
<feature type="coiled-coil region" evidence="1">
    <location>
        <begin position="259"/>
        <end position="359"/>
    </location>
</feature>